<sequence length="445" mass="49951">MCWMRERWRGKNVRVHNPETDITLASESYRAEFQAFNEIGNRLQALSFRDRPPLDHVAVLLVIHSMFSGLPLVDAAERIAGRHNTYLVCKRSSRNSEFERYLTGRGNAILSSNKEDFMENPGKVIDELSWIGKPILFLDHGGYGAYHMAALRDKTPITGIVEYTLNGHQRYQRFGIVEGIDYASIAETRSKRFADYSCGRFIGEICPFVVQQFSGFGGHLRGINQVGVIGFGKLGSHAAEQMRSNGAHNIMVYDTDPEKMIAAQQQGHNILATCVEDIVERCNVILVGCDTAPIKPEMYARMHDHAIIATVTSPDDALDIRALIDGGTLIREREIPDEVIPITTYRTKQNRYIHLICDGDAPNLKYSRFGVDDPTLAMPLILHAAAGYEMAKGNTLSMERIGQLENQIMKDYLRIYQDVAGKIENYSIAPMRRIRSAACLTGPRP</sequence>
<dbReference type="InterPro" id="IPR036291">
    <property type="entry name" value="NAD(P)-bd_dom_sf"/>
</dbReference>
<feature type="domain" description="S-adenosyl-L-homocysteine hydrolase NAD binding" evidence="1">
    <location>
        <begin position="214"/>
        <end position="369"/>
    </location>
</feature>
<evidence type="ECO:0000259" key="1">
    <source>
        <dbReference type="SMART" id="SM00997"/>
    </source>
</evidence>
<evidence type="ECO:0000313" key="2">
    <source>
        <dbReference type="EMBL" id="VFK57245.1"/>
    </source>
</evidence>
<dbReference type="InterPro" id="IPR015878">
    <property type="entry name" value="Ado_hCys_hydrolase_NAD-bd"/>
</dbReference>
<dbReference type="GO" id="GO:0016616">
    <property type="term" value="F:oxidoreductase activity, acting on the CH-OH group of donors, NAD or NADP as acceptor"/>
    <property type="evidence" value="ECO:0007669"/>
    <property type="project" value="UniProtKB-ARBA"/>
</dbReference>
<dbReference type="GO" id="GO:0016787">
    <property type="term" value="F:hydrolase activity"/>
    <property type="evidence" value="ECO:0007669"/>
    <property type="project" value="UniProtKB-KW"/>
</dbReference>
<dbReference type="SUPFAM" id="SSF51735">
    <property type="entry name" value="NAD(P)-binding Rossmann-fold domains"/>
    <property type="match status" value="1"/>
</dbReference>
<dbReference type="InterPro" id="IPR029752">
    <property type="entry name" value="D-isomer_DH_CS1"/>
</dbReference>
<name>A0A451AH68_9GAMM</name>
<dbReference type="Pfam" id="PF00670">
    <property type="entry name" value="AdoHcyase_NAD"/>
    <property type="match status" value="1"/>
</dbReference>
<dbReference type="PROSITE" id="PS00065">
    <property type="entry name" value="D_2_HYDROXYACID_DH_1"/>
    <property type="match status" value="1"/>
</dbReference>
<dbReference type="Gene3D" id="3.40.50.720">
    <property type="entry name" value="NAD(P)-binding Rossmann-like Domain"/>
    <property type="match status" value="1"/>
</dbReference>
<gene>
    <name evidence="3" type="ORF">BECKTUN1418E_GA0071001_11063</name>
    <name evidence="2" type="ORF">BECKTUN1418F_GA0071002_11103</name>
</gene>
<protein>
    <submittedName>
        <fullName evidence="3">S-adenosyl-L-homocysteine hydrolase, NAD binding domain</fullName>
    </submittedName>
</protein>
<proteinExistence type="predicted"/>
<dbReference type="EMBL" id="CAADFV010000106">
    <property type="protein sequence ID" value="VFK65359.1"/>
    <property type="molecule type" value="Genomic_DNA"/>
</dbReference>
<dbReference type="AlphaFoldDB" id="A0A451AH68"/>
<accession>A0A451AH68</accession>
<dbReference type="EMBL" id="CAADFY010000110">
    <property type="protein sequence ID" value="VFK57245.1"/>
    <property type="molecule type" value="Genomic_DNA"/>
</dbReference>
<keyword evidence="3" id="KW-0378">Hydrolase</keyword>
<evidence type="ECO:0000313" key="3">
    <source>
        <dbReference type="EMBL" id="VFK65359.1"/>
    </source>
</evidence>
<organism evidence="3">
    <name type="scientific">Candidatus Kentrum sp. TUN</name>
    <dbReference type="NCBI Taxonomy" id="2126343"/>
    <lineage>
        <taxon>Bacteria</taxon>
        <taxon>Pseudomonadati</taxon>
        <taxon>Pseudomonadota</taxon>
        <taxon>Gammaproteobacteria</taxon>
        <taxon>Candidatus Kentrum</taxon>
    </lineage>
</organism>
<reference evidence="3" key="1">
    <citation type="submission" date="2019-02" db="EMBL/GenBank/DDBJ databases">
        <authorList>
            <person name="Gruber-Vodicka R. H."/>
            <person name="Seah K. B. B."/>
        </authorList>
    </citation>
    <scope>NUCLEOTIDE SEQUENCE</scope>
    <source>
        <strain evidence="3">BECK_BY2</strain>
        <strain evidence="2">BECK_BY3</strain>
    </source>
</reference>
<dbReference type="SMART" id="SM00997">
    <property type="entry name" value="AdoHcyase_NAD"/>
    <property type="match status" value="1"/>
</dbReference>